<dbReference type="InterPro" id="IPR014026">
    <property type="entry name" value="UDP-Glc/GDP-Man_DH_dimer"/>
</dbReference>
<keyword evidence="2" id="KW-0560">Oxidoreductase</keyword>
<evidence type="ECO:0000256" key="3">
    <source>
        <dbReference type="ARBA" id="ARBA00023027"/>
    </source>
</evidence>
<dbReference type="Proteomes" id="UP001172142">
    <property type="component" value="Unassembled WGS sequence"/>
</dbReference>
<comment type="similarity">
    <text evidence="1 4">Belongs to the UDP-glucose/GDP-mannose dehydrogenase family.</text>
</comment>
<dbReference type="Pfam" id="PF03721">
    <property type="entry name" value="UDPG_MGDP_dh_N"/>
    <property type="match status" value="1"/>
</dbReference>
<reference evidence="6 7" key="1">
    <citation type="submission" date="2023-07" db="EMBL/GenBank/DDBJ databases">
        <title>Novel species in genus Planococcus.</title>
        <authorList>
            <person name="Ning S."/>
        </authorList>
    </citation>
    <scope>NUCLEOTIDE SEQUENCE [LARGE SCALE GENOMIC DNA]</scope>
    <source>
        <strain evidence="6 7">N017</strain>
    </source>
</reference>
<dbReference type="InterPro" id="IPR008927">
    <property type="entry name" value="6-PGluconate_DH-like_C_sf"/>
</dbReference>
<comment type="caution">
    <text evidence="6">The sequence shown here is derived from an EMBL/GenBank/DDBJ whole genome shotgun (WGS) entry which is preliminary data.</text>
</comment>
<dbReference type="PANTHER" id="PTHR43491">
    <property type="entry name" value="UDP-N-ACETYL-D-MANNOSAMINE DEHYDROGENASE"/>
    <property type="match status" value="1"/>
</dbReference>
<evidence type="ECO:0000313" key="6">
    <source>
        <dbReference type="EMBL" id="MDN7244681.1"/>
    </source>
</evidence>
<dbReference type="PIRSF" id="PIRSF500136">
    <property type="entry name" value="UDP_ManNAc_DH"/>
    <property type="match status" value="1"/>
</dbReference>
<dbReference type="SUPFAM" id="SSF48179">
    <property type="entry name" value="6-phosphogluconate dehydrogenase C-terminal domain-like"/>
    <property type="match status" value="1"/>
</dbReference>
<proteinExistence type="inferred from homology"/>
<feature type="domain" description="UDP-glucose/GDP-mannose dehydrogenase C-terminal" evidence="5">
    <location>
        <begin position="313"/>
        <end position="414"/>
    </location>
</feature>
<evidence type="ECO:0000256" key="1">
    <source>
        <dbReference type="ARBA" id="ARBA00006601"/>
    </source>
</evidence>
<gene>
    <name evidence="6" type="ORF">QWY13_04170</name>
</gene>
<accession>A0ABT8N9W8</accession>
<dbReference type="InterPro" id="IPR014027">
    <property type="entry name" value="UDP-Glc/GDP-Man_DH_C"/>
</dbReference>
<evidence type="ECO:0000256" key="2">
    <source>
        <dbReference type="ARBA" id="ARBA00023002"/>
    </source>
</evidence>
<dbReference type="Gene3D" id="3.40.50.720">
    <property type="entry name" value="NAD(P)-binding Rossmann-like Domain"/>
    <property type="match status" value="2"/>
</dbReference>
<name>A0ABT8N9W8_9BACL</name>
<dbReference type="PIRSF" id="PIRSF000124">
    <property type="entry name" value="UDPglc_GDPman_dh"/>
    <property type="match status" value="1"/>
</dbReference>
<keyword evidence="3" id="KW-0520">NAD</keyword>
<dbReference type="InterPro" id="IPR036291">
    <property type="entry name" value="NAD(P)-bd_dom_sf"/>
</dbReference>
<dbReference type="EMBL" id="JAUJWU010000001">
    <property type="protein sequence ID" value="MDN7244681.1"/>
    <property type="molecule type" value="Genomic_DNA"/>
</dbReference>
<dbReference type="SMART" id="SM00984">
    <property type="entry name" value="UDPG_MGDP_dh_C"/>
    <property type="match status" value="1"/>
</dbReference>
<keyword evidence="7" id="KW-1185">Reference proteome</keyword>
<dbReference type="PANTHER" id="PTHR43491:SF2">
    <property type="entry name" value="UDP-N-ACETYL-D-MANNOSAMINE DEHYDROGENASE"/>
    <property type="match status" value="1"/>
</dbReference>
<dbReference type="InterPro" id="IPR036220">
    <property type="entry name" value="UDP-Glc/GDP-Man_DH_C_sf"/>
</dbReference>
<dbReference type="Pfam" id="PF00984">
    <property type="entry name" value="UDPG_MGDP_dh"/>
    <property type="match status" value="1"/>
</dbReference>
<dbReference type="InterPro" id="IPR001732">
    <property type="entry name" value="UDP-Glc/GDP-Man_DH_N"/>
</dbReference>
<protein>
    <submittedName>
        <fullName evidence="6">Nucleotide sugar dehydrogenase</fullName>
    </submittedName>
</protein>
<dbReference type="RefSeq" id="WP_301855159.1">
    <property type="nucleotide sequence ID" value="NZ_JAUJWU010000001.1"/>
</dbReference>
<dbReference type="SUPFAM" id="SSF52413">
    <property type="entry name" value="UDP-glucose/GDP-mannose dehydrogenase C-terminal domain"/>
    <property type="match status" value="1"/>
</dbReference>
<evidence type="ECO:0000313" key="7">
    <source>
        <dbReference type="Proteomes" id="UP001172142"/>
    </source>
</evidence>
<dbReference type="Pfam" id="PF03720">
    <property type="entry name" value="UDPG_MGDP_dh_C"/>
    <property type="match status" value="1"/>
</dbReference>
<evidence type="ECO:0000256" key="4">
    <source>
        <dbReference type="PIRNR" id="PIRNR000124"/>
    </source>
</evidence>
<dbReference type="SUPFAM" id="SSF51735">
    <property type="entry name" value="NAD(P)-binding Rossmann-fold domains"/>
    <property type="match status" value="1"/>
</dbReference>
<evidence type="ECO:0000259" key="5">
    <source>
        <dbReference type="SMART" id="SM00984"/>
    </source>
</evidence>
<organism evidence="6 7">
    <name type="scientific">Planococcus shenhongbingii</name>
    <dbReference type="NCBI Taxonomy" id="3058398"/>
    <lineage>
        <taxon>Bacteria</taxon>
        <taxon>Bacillati</taxon>
        <taxon>Bacillota</taxon>
        <taxon>Bacilli</taxon>
        <taxon>Bacillales</taxon>
        <taxon>Caryophanaceae</taxon>
        <taxon>Planococcus</taxon>
    </lineage>
</organism>
<sequence>MREKICIVGLGYVGLPLAVEFAKKHDVIGFDINNQRVSLLKDGIDQTQEVTYEELKFSNIKFSTDPNDMSECNFIIVTVPTPITVDNLPDLAPLKSASMTIGSVFKKGTIVIYESTVYPGVTEEECLPILESTSQMRNGIDFFVGYSPERINPGDKKNKVSEIVKVVSGQNKEVLEKVAVLYESIINAGVYRASSIKVAEAAKVIENTQRDLNISLMNELAVIFERLDIDTTDVLNAAASKWNFLKFQPGLVGGHCIAVDPYYLTYKAEKVGYIPEVILAGRRVNDNMGRFIASTIVKKMIKNGIPINDATVSILGITFKENVTDIRNSRVVDLIKELKEYGLNVQVIDEFASKEEVAKEFDVELIDIKNAKTSEIVVLAVPHDIYVKGGWNLISRMVNPVKNIVIDIKSTLNSLEKPDNSILWRL</sequence>
<dbReference type="InterPro" id="IPR028359">
    <property type="entry name" value="UDP_ManNAc/GlcNAc_DH"/>
</dbReference>
<dbReference type="InterPro" id="IPR017476">
    <property type="entry name" value="UDP-Glc/GDP-Man"/>
</dbReference>
<dbReference type="NCBIfam" id="TIGR03026">
    <property type="entry name" value="NDP-sugDHase"/>
    <property type="match status" value="1"/>
</dbReference>